<evidence type="ECO:0000259" key="15">
    <source>
        <dbReference type="Pfam" id="PF00150"/>
    </source>
</evidence>
<gene>
    <name evidence="16" type="ORF">RSO01_55310</name>
</gene>
<evidence type="ECO:0000256" key="4">
    <source>
        <dbReference type="ARBA" id="ARBA00022801"/>
    </source>
</evidence>
<keyword evidence="14" id="KW-0732">Signal</keyword>
<keyword evidence="3" id="KW-0812">Transmembrane</keyword>
<evidence type="ECO:0000256" key="12">
    <source>
        <dbReference type="ARBA" id="ARBA00041260"/>
    </source>
</evidence>
<evidence type="ECO:0000313" key="17">
    <source>
        <dbReference type="Proteomes" id="UP000321058"/>
    </source>
</evidence>
<evidence type="ECO:0000256" key="8">
    <source>
        <dbReference type="ARBA" id="ARBA00023180"/>
    </source>
</evidence>
<keyword evidence="10" id="KW-0961">Cell wall biogenesis/degradation</keyword>
<evidence type="ECO:0000256" key="2">
    <source>
        <dbReference type="ARBA" id="ARBA00022475"/>
    </source>
</evidence>
<proteinExistence type="inferred from homology"/>
<evidence type="ECO:0000256" key="7">
    <source>
        <dbReference type="ARBA" id="ARBA00023136"/>
    </source>
</evidence>
<dbReference type="GO" id="GO:0005576">
    <property type="term" value="C:extracellular region"/>
    <property type="evidence" value="ECO:0007669"/>
    <property type="project" value="TreeGrafter"/>
</dbReference>
<dbReference type="InterPro" id="IPR050386">
    <property type="entry name" value="Glycosyl_hydrolase_5"/>
</dbReference>
<keyword evidence="7" id="KW-0472">Membrane</keyword>
<dbReference type="InterPro" id="IPR001547">
    <property type="entry name" value="Glyco_hydro_5"/>
</dbReference>
<comment type="caution">
    <text evidence="16">The sequence shown here is derived from an EMBL/GenBank/DDBJ whole genome shotgun (WGS) entry which is preliminary data.</text>
</comment>
<feature type="domain" description="Glycoside hydrolase family 5" evidence="15">
    <location>
        <begin position="96"/>
        <end position="333"/>
    </location>
</feature>
<keyword evidence="5" id="KW-0735">Signal-anchor</keyword>
<dbReference type="Proteomes" id="UP000321058">
    <property type="component" value="Unassembled WGS sequence"/>
</dbReference>
<evidence type="ECO:0000256" key="9">
    <source>
        <dbReference type="ARBA" id="ARBA00023295"/>
    </source>
</evidence>
<accession>A0A512NHH9</accession>
<dbReference type="GO" id="GO:0071555">
    <property type="term" value="P:cell wall organization"/>
    <property type="evidence" value="ECO:0007669"/>
    <property type="project" value="UniProtKB-KW"/>
</dbReference>
<keyword evidence="17" id="KW-1185">Reference proteome</keyword>
<reference evidence="16 17" key="1">
    <citation type="submission" date="2019-07" db="EMBL/GenBank/DDBJ databases">
        <title>Whole genome shotgun sequence of Reyranella soli NBRC 108950.</title>
        <authorList>
            <person name="Hosoyama A."/>
            <person name="Uohara A."/>
            <person name="Ohji S."/>
            <person name="Ichikawa N."/>
        </authorList>
    </citation>
    <scope>NUCLEOTIDE SEQUENCE [LARGE SCALE GENOMIC DNA]</scope>
    <source>
        <strain evidence="16 17">NBRC 108950</strain>
    </source>
</reference>
<feature type="signal peptide" evidence="14">
    <location>
        <begin position="1"/>
        <end position="25"/>
    </location>
</feature>
<dbReference type="Pfam" id="PF00150">
    <property type="entry name" value="Cellulase"/>
    <property type="match status" value="1"/>
</dbReference>
<dbReference type="PANTHER" id="PTHR31297:SF34">
    <property type="entry name" value="GLUCAN 1,3-BETA-GLUCOSIDASE 2"/>
    <property type="match status" value="1"/>
</dbReference>
<evidence type="ECO:0000256" key="11">
    <source>
        <dbReference type="ARBA" id="ARBA00037126"/>
    </source>
</evidence>
<organism evidence="16 17">
    <name type="scientific">Reyranella soli</name>
    <dbReference type="NCBI Taxonomy" id="1230389"/>
    <lineage>
        <taxon>Bacteria</taxon>
        <taxon>Pseudomonadati</taxon>
        <taxon>Pseudomonadota</taxon>
        <taxon>Alphaproteobacteria</taxon>
        <taxon>Hyphomicrobiales</taxon>
        <taxon>Reyranellaceae</taxon>
        <taxon>Reyranella</taxon>
    </lineage>
</organism>
<name>A0A512NHH9_9HYPH</name>
<dbReference type="EMBL" id="BKAJ01000099">
    <property type="protein sequence ID" value="GEP58365.1"/>
    <property type="molecule type" value="Genomic_DNA"/>
</dbReference>
<dbReference type="GO" id="GO:0009986">
    <property type="term" value="C:cell surface"/>
    <property type="evidence" value="ECO:0007669"/>
    <property type="project" value="TreeGrafter"/>
</dbReference>
<evidence type="ECO:0000256" key="13">
    <source>
        <dbReference type="RuleBase" id="RU361153"/>
    </source>
</evidence>
<dbReference type="InterPro" id="IPR017853">
    <property type="entry name" value="GH"/>
</dbReference>
<evidence type="ECO:0000256" key="6">
    <source>
        <dbReference type="ARBA" id="ARBA00022989"/>
    </source>
</evidence>
<sequence>MGYSRTVRLLLALLLFFGLATASRADTIVRIEGKNFIAPDGGTLLIKGISLGNWLMPEGYMFKFEVAKSPRQIYGAFDRLLGPERAQAFWRRFRDTYITQDDIAFIKSVGFNTVRIPLHYRLFMNADGEITGEGWFLLDRVLGWVRDAGLLAIVDLHAAPGGQTGINHDDGPGYPLMFYVSRDRLLTVKLWRAIAKRYAGNPAILGYDILNEPIAPYHDVATLNPRLEPFYKEVTAAIREVDPGRVVILAAGQWSSSFDMFGTPFADNLAYTYHSFWASTKRDSIQRHLNFSARYDVPLFLGETGELTDEWNARFRKLHETHGIGWSFWTYKNLDTPSTVVSIPRPDGWNEIVAFADGKRTTKPDATLIDRAIAEYLDGIRFRNGMVRWSYLESLGLKGAP</sequence>
<dbReference type="GO" id="GO:0005886">
    <property type="term" value="C:plasma membrane"/>
    <property type="evidence" value="ECO:0007669"/>
    <property type="project" value="UniProtKB-SubCell"/>
</dbReference>
<dbReference type="InterPro" id="IPR018087">
    <property type="entry name" value="Glyco_hydro_5_CS"/>
</dbReference>
<evidence type="ECO:0000256" key="5">
    <source>
        <dbReference type="ARBA" id="ARBA00022968"/>
    </source>
</evidence>
<comment type="subcellular location">
    <subcellularLocation>
        <location evidence="1">Cell membrane</location>
        <topology evidence="1">Single-pass type II membrane protein</topology>
    </subcellularLocation>
</comment>
<evidence type="ECO:0000256" key="3">
    <source>
        <dbReference type="ARBA" id="ARBA00022692"/>
    </source>
</evidence>
<dbReference type="PANTHER" id="PTHR31297">
    <property type="entry name" value="GLUCAN ENDO-1,6-BETA-GLUCOSIDASE B"/>
    <property type="match status" value="1"/>
</dbReference>
<dbReference type="PROSITE" id="PS00659">
    <property type="entry name" value="GLYCOSYL_HYDROL_F5"/>
    <property type="match status" value="1"/>
</dbReference>
<evidence type="ECO:0000256" key="14">
    <source>
        <dbReference type="SAM" id="SignalP"/>
    </source>
</evidence>
<comment type="function">
    <text evidence="11">Glucosidase involved in the degradation of cellulosic biomass. Active on lichenan.</text>
</comment>
<keyword evidence="4 13" id="KW-0378">Hydrolase</keyword>
<evidence type="ECO:0000313" key="16">
    <source>
        <dbReference type="EMBL" id="GEP58365.1"/>
    </source>
</evidence>
<dbReference type="Gene3D" id="3.20.20.80">
    <property type="entry name" value="Glycosidases"/>
    <property type="match status" value="1"/>
</dbReference>
<dbReference type="GO" id="GO:0008422">
    <property type="term" value="F:beta-glucosidase activity"/>
    <property type="evidence" value="ECO:0007669"/>
    <property type="project" value="TreeGrafter"/>
</dbReference>
<dbReference type="SUPFAM" id="SSF51445">
    <property type="entry name" value="(Trans)glycosidases"/>
    <property type="match status" value="1"/>
</dbReference>
<keyword evidence="9 13" id="KW-0326">Glycosidase</keyword>
<evidence type="ECO:0000256" key="10">
    <source>
        <dbReference type="ARBA" id="ARBA00023316"/>
    </source>
</evidence>
<feature type="chain" id="PRO_5021790970" description="Exo-1,3-beta-glucanase D" evidence="14">
    <location>
        <begin position="26"/>
        <end position="401"/>
    </location>
</feature>
<dbReference type="AlphaFoldDB" id="A0A512NHH9"/>
<comment type="similarity">
    <text evidence="13">Belongs to the glycosyl hydrolase 5 (cellulase A) family.</text>
</comment>
<keyword evidence="2" id="KW-1003">Cell membrane</keyword>
<keyword evidence="8" id="KW-0325">Glycoprotein</keyword>
<keyword evidence="6" id="KW-1133">Transmembrane helix</keyword>
<dbReference type="GO" id="GO:0009251">
    <property type="term" value="P:glucan catabolic process"/>
    <property type="evidence" value="ECO:0007669"/>
    <property type="project" value="TreeGrafter"/>
</dbReference>
<evidence type="ECO:0000256" key="1">
    <source>
        <dbReference type="ARBA" id="ARBA00004401"/>
    </source>
</evidence>
<protein>
    <recommendedName>
        <fullName evidence="12">Exo-1,3-beta-glucanase D</fullName>
    </recommendedName>
</protein>